<sequence length="196" mass="21661">MCMRAGNLIASTSSHACFKKRRGRAAAHFSRPEDPTALLPARRVAKSPVVRAPRRAQPRQLRFQINAHGFLLNLAAMRRGRIKRPLHAACCGAKSAANNGGARGFTPSAVSIRSFFGMCFGPFQIASSAAFEKQAEYVARSVRLVSVGVRFPRDRESCVSSEERGDRVRRRDDINNLATSREAEGRCHKAFALDKY</sequence>
<comment type="caution">
    <text evidence="1">The sequence shown here is derived from an EMBL/GenBank/DDBJ whole genome shotgun (WGS) entry which is preliminary data.</text>
</comment>
<reference evidence="1" key="1">
    <citation type="journal article" date="2023" name="Science">
        <title>Genome structures resolve the early diversification of teleost fishes.</title>
        <authorList>
            <person name="Parey E."/>
            <person name="Louis A."/>
            <person name="Montfort J."/>
            <person name="Bouchez O."/>
            <person name="Roques C."/>
            <person name="Iampietro C."/>
            <person name="Lluch J."/>
            <person name="Castinel A."/>
            <person name="Donnadieu C."/>
            <person name="Desvignes T."/>
            <person name="Floi Bucao C."/>
            <person name="Jouanno E."/>
            <person name="Wen M."/>
            <person name="Mejri S."/>
            <person name="Dirks R."/>
            <person name="Jansen H."/>
            <person name="Henkel C."/>
            <person name="Chen W.J."/>
            <person name="Zahm M."/>
            <person name="Cabau C."/>
            <person name="Klopp C."/>
            <person name="Thompson A.W."/>
            <person name="Robinson-Rechavi M."/>
            <person name="Braasch I."/>
            <person name="Lecointre G."/>
            <person name="Bobe J."/>
            <person name="Postlethwait J.H."/>
            <person name="Berthelot C."/>
            <person name="Roest Crollius H."/>
            <person name="Guiguen Y."/>
        </authorList>
    </citation>
    <scope>NUCLEOTIDE SEQUENCE</scope>
    <source>
        <strain evidence="1">WJC10195</strain>
    </source>
</reference>
<name>A0A9Q1J495_SYNKA</name>
<proteinExistence type="predicted"/>
<dbReference type="AlphaFoldDB" id="A0A9Q1J495"/>
<dbReference type="EMBL" id="JAINUF010000004">
    <property type="protein sequence ID" value="KAJ8365571.1"/>
    <property type="molecule type" value="Genomic_DNA"/>
</dbReference>
<gene>
    <name evidence="1" type="ORF">SKAU_G00144020</name>
</gene>
<organism evidence="1 2">
    <name type="scientific">Synaphobranchus kaupii</name>
    <name type="common">Kaup's arrowtooth eel</name>
    <dbReference type="NCBI Taxonomy" id="118154"/>
    <lineage>
        <taxon>Eukaryota</taxon>
        <taxon>Metazoa</taxon>
        <taxon>Chordata</taxon>
        <taxon>Craniata</taxon>
        <taxon>Vertebrata</taxon>
        <taxon>Euteleostomi</taxon>
        <taxon>Actinopterygii</taxon>
        <taxon>Neopterygii</taxon>
        <taxon>Teleostei</taxon>
        <taxon>Anguilliformes</taxon>
        <taxon>Synaphobranchidae</taxon>
        <taxon>Synaphobranchus</taxon>
    </lineage>
</organism>
<keyword evidence="2" id="KW-1185">Reference proteome</keyword>
<evidence type="ECO:0000313" key="2">
    <source>
        <dbReference type="Proteomes" id="UP001152622"/>
    </source>
</evidence>
<dbReference type="Proteomes" id="UP001152622">
    <property type="component" value="Chromosome 4"/>
</dbReference>
<protein>
    <submittedName>
        <fullName evidence="1">Uncharacterized protein</fullName>
    </submittedName>
</protein>
<accession>A0A9Q1J495</accession>
<evidence type="ECO:0000313" key="1">
    <source>
        <dbReference type="EMBL" id="KAJ8365571.1"/>
    </source>
</evidence>